<dbReference type="GO" id="GO:0008270">
    <property type="term" value="F:zinc ion binding"/>
    <property type="evidence" value="ECO:0007669"/>
    <property type="project" value="UniProtKB-KW"/>
</dbReference>
<dbReference type="InterPro" id="IPR036875">
    <property type="entry name" value="Znf_CCHC_sf"/>
</dbReference>
<dbReference type="Proteomes" id="UP000265515">
    <property type="component" value="Unassembled WGS sequence"/>
</dbReference>
<proteinExistence type="predicted"/>
<comment type="caution">
    <text evidence="5">The sequence shown here is derived from an EMBL/GenBank/DDBJ whole genome shotgun (WGS) entry which is preliminary data.</text>
</comment>
<dbReference type="EMBL" id="BFEA01000316">
    <property type="protein sequence ID" value="GBG79330.1"/>
    <property type="molecule type" value="Genomic_DNA"/>
</dbReference>
<reference evidence="5 6" key="1">
    <citation type="journal article" date="2018" name="Cell">
        <title>The Chara Genome: Secondary Complexity and Implications for Plant Terrestrialization.</title>
        <authorList>
            <person name="Nishiyama T."/>
            <person name="Sakayama H."/>
            <person name="Vries J.D."/>
            <person name="Buschmann H."/>
            <person name="Saint-Marcoux D."/>
            <person name="Ullrich K.K."/>
            <person name="Haas F.B."/>
            <person name="Vanderstraeten L."/>
            <person name="Becker D."/>
            <person name="Lang D."/>
            <person name="Vosolsobe S."/>
            <person name="Rombauts S."/>
            <person name="Wilhelmsson P.K.I."/>
            <person name="Janitza P."/>
            <person name="Kern R."/>
            <person name="Heyl A."/>
            <person name="Rumpler F."/>
            <person name="Villalobos L.I.A.C."/>
            <person name="Clay J.M."/>
            <person name="Skokan R."/>
            <person name="Toyoda A."/>
            <person name="Suzuki Y."/>
            <person name="Kagoshima H."/>
            <person name="Schijlen E."/>
            <person name="Tajeshwar N."/>
            <person name="Catarino B."/>
            <person name="Hetherington A.J."/>
            <person name="Saltykova A."/>
            <person name="Bonnot C."/>
            <person name="Breuninger H."/>
            <person name="Symeonidi A."/>
            <person name="Radhakrishnan G.V."/>
            <person name="Van Nieuwerburgh F."/>
            <person name="Deforce D."/>
            <person name="Chang C."/>
            <person name="Karol K.G."/>
            <person name="Hedrich R."/>
            <person name="Ulvskov P."/>
            <person name="Glockner G."/>
            <person name="Delwiche C.F."/>
            <person name="Petrasek J."/>
            <person name="Van de Peer Y."/>
            <person name="Friml J."/>
            <person name="Beilby M."/>
            <person name="Dolan L."/>
            <person name="Kohara Y."/>
            <person name="Sugano S."/>
            <person name="Fujiyama A."/>
            <person name="Delaux P.-M."/>
            <person name="Quint M."/>
            <person name="TheiBen G."/>
            <person name="Hagemann M."/>
            <person name="Harholt J."/>
            <person name="Dunand C."/>
            <person name="Zachgo S."/>
            <person name="Langdale J."/>
            <person name="Maumus F."/>
            <person name="Straeten D.V.D."/>
            <person name="Gould S.B."/>
            <person name="Rensing S.A."/>
        </authorList>
    </citation>
    <scope>NUCLEOTIDE SEQUENCE [LARGE SCALE GENOMIC DNA]</scope>
    <source>
        <strain evidence="5 6">S276</strain>
    </source>
</reference>
<keyword evidence="1" id="KW-0863">Zinc-finger</keyword>
<protein>
    <recommendedName>
        <fullName evidence="4">CCHC-type domain-containing protein</fullName>
    </recommendedName>
</protein>
<feature type="coiled-coil region" evidence="2">
    <location>
        <begin position="243"/>
        <end position="270"/>
    </location>
</feature>
<feature type="region of interest" description="Disordered" evidence="3">
    <location>
        <begin position="111"/>
        <end position="134"/>
    </location>
</feature>
<evidence type="ECO:0000256" key="3">
    <source>
        <dbReference type="SAM" id="MobiDB-lite"/>
    </source>
</evidence>
<dbReference type="PROSITE" id="PS50158">
    <property type="entry name" value="ZF_CCHC"/>
    <property type="match status" value="1"/>
</dbReference>
<evidence type="ECO:0000259" key="4">
    <source>
        <dbReference type="PROSITE" id="PS50158"/>
    </source>
</evidence>
<keyword evidence="2" id="KW-0175">Coiled coil</keyword>
<feature type="domain" description="CCHC-type" evidence="4">
    <location>
        <begin position="10"/>
        <end position="25"/>
    </location>
</feature>
<evidence type="ECO:0000256" key="2">
    <source>
        <dbReference type="SAM" id="Coils"/>
    </source>
</evidence>
<keyword evidence="1" id="KW-0479">Metal-binding</keyword>
<dbReference type="SUPFAM" id="SSF57756">
    <property type="entry name" value="Retrovirus zinc finger-like domains"/>
    <property type="match status" value="1"/>
</dbReference>
<organism evidence="5 6">
    <name type="scientific">Chara braunii</name>
    <name type="common">Braun's stonewort</name>
    <dbReference type="NCBI Taxonomy" id="69332"/>
    <lineage>
        <taxon>Eukaryota</taxon>
        <taxon>Viridiplantae</taxon>
        <taxon>Streptophyta</taxon>
        <taxon>Charophyceae</taxon>
        <taxon>Charales</taxon>
        <taxon>Characeae</taxon>
        <taxon>Chara</taxon>
    </lineage>
</organism>
<name>A0A388LAJ7_CHABU</name>
<dbReference type="Gramene" id="GBG79330">
    <property type="protein sequence ID" value="GBG79330"/>
    <property type="gene ID" value="CBR_g29480"/>
</dbReference>
<sequence>MAAPLPPRGCFTCGSLHHFYRECPQRTGGYRSPVTGANAIPTGQTLLALPAHSVAGNSLASTPGINQSNAAAQGAGYQNNGYYIGGHQRSGFWKANQERLDVVYSKYLEDKEKETKQKEEEEKNKRIKEEEERRGLWKKEREQLELEMGVRIDKKLELVCSKVKVNDQAEAGCSRQENDELVRLRRENEDLRRALLGETEPQGDMVKKLEREIGELRRQVLSKGSRDDEMVALKHEIEQLRESTVKEQKVAGLKRQIADLQLEARQWKDEALRPGNKRGNIAVATPESNVRATRKPRWTDNHIQDGEKMEGRIQEVAEYAKSGLLGGRNIEKEEG</sequence>
<dbReference type="AlphaFoldDB" id="A0A388LAJ7"/>
<dbReference type="GO" id="GO:0003676">
    <property type="term" value="F:nucleic acid binding"/>
    <property type="evidence" value="ECO:0007669"/>
    <property type="project" value="InterPro"/>
</dbReference>
<keyword evidence="1" id="KW-0862">Zinc</keyword>
<gene>
    <name evidence="5" type="ORF">CBR_g29480</name>
</gene>
<evidence type="ECO:0000313" key="5">
    <source>
        <dbReference type="EMBL" id="GBG79330.1"/>
    </source>
</evidence>
<keyword evidence="6" id="KW-1185">Reference proteome</keyword>
<evidence type="ECO:0000256" key="1">
    <source>
        <dbReference type="PROSITE-ProRule" id="PRU00047"/>
    </source>
</evidence>
<dbReference type="InterPro" id="IPR001878">
    <property type="entry name" value="Znf_CCHC"/>
</dbReference>
<dbReference type="STRING" id="69332.A0A388LAJ7"/>
<accession>A0A388LAJ7</accession>
<evidence type="ECO:0000313" key="6">
    <source>
        <dbReference type="Proteomes" id="UP000265515"/>
    </source>
</evidence>